<dbReference type="Pfam" id="PF04500">
    <property type="entry name" value="FLYWCH"/>
    <property type="match status" value="1"/>
</dbReference>
<dbReference type="InterPro" id="IPR007588">
    <property type="entry name" value="Znf_FLYWCH"/>
</dbReference>
<sequence>MSGKSRVMSLRDREKFAHNGHLYTFERLDCTEKTKFWRCDKRIAQHCKARLHTSVETNEVVKEVNVHSHAPDDGRVEAAAICTSIMRQAQEAEARPEVIVKEAFQSLPFAARKKMPNKRAMWIRISRAIRKRTATGLPRAKPITRATIVVPKSYRTHKDGDGFLLYDSGLGDDDRILIFGRLSYGAWSIYMRNLVANATFDIKCPLFPHVFVLMAERGGFFIPVLFGLLPNKQESTYRHMFSALKQMWPELAPESIVVDFDRATMNALTAAFPRARVVGCFANLVRRMKMKLVEKDLLDKYNSDTEFAQSARMMMSLAFVPLDAVGRAFDEFSSESPKALRPILDWFEEEYIGFPNRFGGRRIPPFPPRLWSVYEKMSMGEDLTNDLVNAANRRMSFEFDATHSTTWQFVDSIRTLQEWGDQLYEDFACGKKPPKRRLHFVELDKRIHQAVLLFDSSRPVEFLRSMADNFAIEF</sequence>
<gene>
    <name evidence="6" type="ORF">M513_11137</name>
    <name evidence="7" type="ORF">M514_11137</name>
</gene>
<keyword evidence="2" id="KW-0863">Zinc-finger</keyword>
<evidence type="ECO:0000256" key="3">
    <source>
        <dbReference type="ARBA" id="ARBA00022833"/>
    </source>
</evidence>
<keyword evidence="8" id="KW-1185">Reference proteome</keyword>
<dbReference type="InterPro" id="IPR052887">
    <property type="entry name" value="FLYWCH-type_ZF"/>
</dbReference>
<dbReference type="PANTHER" id="PTHR37975">
    <property type="entry name" value="FLYWCH ZINC FINGER TRANSCRIPTION FACTOR HOMOLOG"/>
    <property type="match status" value="1"/>
</dbReference>
<evidence type="ECO:0008006" key="9">
    <source>
        <dbReference type="Google" id="ProtNLM"/>
    </source>
</evidence>
<evidence type="ECO:0000256" key="2">
    <source>
        <dbReference type="ARBA" id="ARBA00022771"/>
    </source>
</evidence>
<dbReference type="InterPro" id="IPR018289">
    <property type="entry name" value="MULE_transposase_dom"/>
</dbReference>
<dbReference type="Proteomes" id="UP000030764">
    <property type="component" value="Unassembled WGS sequence"/>
</dbReference>
<dbReference type="Proteomes" id="UP000030758">
    <property type="component" value="Unassembled WGS sequence"/>
</dbReference>
<dbReference type="Gene3D" id="2.20.25.240">
    <property type="match status" value="1"/>
</dbReference>
<evidence type="ECO:0000256" key="1">
    <source>
        <dbReference type="ARBA" id="ARBA00022723"/>
    </source>
</evidence>
<evidence type="ECO:0000313" key="6">
    <source>
        <dbReference type="EMBL" id="KFD47960.1"/>
    </source>
</evidence>
<evidence type="ECO:0000259" key="4">
    <source>
        <dbReference type="Pfam" id="PF04500"/>
    </source>
</evidence>
<evidence type="ECO:0000313" key="7">
    <source>
        <dbReference type="EMBL" id="KFD65733.1"/>
    </source>
</evidence>
<proteinExistence type="predicted"/>
<evidence type="ECO:0000313" key="8">
    <source>
        <dbReference type="Proteomes" id="UP000030764"/>
    </source>
</evidence>
<protein>
    <recommendedName>
        <fullName evidence="9">FLYWCH-type domain-containing protein</fullName>
    </recommendedName>
</protein>
<accession>A0A085LSL4</accession>
<dbReference type="GO" id="GO:0043565">
    <property type="term" value="F:sequence-specific DNA binding"/>
    <property type="evidence" value="ECO:0007669"/>
    <property type="project" value="TreeGrafter"/>
</dbReference>
<dbReference type="EMBL" id="KL363308">
    <property type="protein sequence ID" value="KFD47960.1"/>
    <property type="molecule type" value="Genomic_DNA"/>
</dbReference>
<dbReference type="GO" id="GO:0003700">
    <property type="term" value="F:DNA-binding transcription factor activity"/>
    <property type="evidence" value="ECO:0007669"/>
    <property type="project" value="TreeGrafter"/>
</dbReference>
<dbReference type="AlphaFoldDB" id="A0A085LSL4"/>
<dbReference type="GO" id="GO:0008270">
    <property type="term" value="F:zinc ion binding"/>
    <property type="evidence" value="ECO:0007669"/>
    <property type="project" value="UniProtKB-KW"/>
</dbReference>
<dbReference type="EMBL" id="KL367533">
    <property type="protein sequence ID" value="KFD65733.1"/>
    <property type="molecule type" value="Genomic_DNA"/>
</dbReference>
<dbReference type="Pfam" id="PF10551">
    <property type="entry name" value="MULE"/>
    <property type="match status" value="1"/>
</dbReference>
<evidence type="ECO:0000259" key="5">
    <source>
        <dbReference type="Pfam" id="PF10551"/>
    </source>
</evidence>
<feature type="domain" description="FLYWCH-type" evidence="4">
    <location>
        <begin position="9"/>
        <end position="69"/>
    </location>
</feature>
<keyword evidence="1" id="KW-0479">Metal-binding</keyword>
<organism evidence="6 8">
    <name type="scientific">Trichuris suis</name>
    <name type="common">pig whipworm</name>
    <dbReference type="NCBI Taxonomy" id="68888"/>
    <lineage>
        <taxon>Eukaryota</taxon>
        <taxon>Metazoa</taxon>
        <taxon>Ecdysozoa</taxon>
        <taxon>Nematoda</taxon>
        <taxon>Enoplea</taxon>
        <taxon>Dorylaimia</taxon>
        <taxon>Trichinellida</taxon>
        <taxon>Trichuridae</taxon>
        <taxon>Trichuris</taxon>
    </lineage>
</organism>
<dbReference type="PANTHER" id="PTHR37975:SF3">
    <property type="entry name" value="FLYWCH TRANSCRIPTION FACTOR 3"/>
    <property type="match status" value="1"/>
</dbReference>
<dbReference type="GO" id="GO:0045892">
    <property type="term" value="P:negative regulation of DNA-templated transcription"/>
    <property type="evidence" value="ECO:0007669"/>
    <property type="project" value="TreeGrafter"/>
</dbReference>
<reference evidence="6 8" key="1">
    <citation type="journal article" date="2014" name="Nat. Genet.">
        <title>Genome and transcriptome of the porcine whipworm Trichuris suis.</title>
        <authorList>
            <person name="Jex A.R."/>
            <person name="Nejsum P."/>
            <person name="Schwarz E.M."/>
            <person name="Hu L."/>
            <person name="Young N.D."/>
            <person name="Hall R.S."/>
            <person name="Korhonen P.K."/>
            <person name="Liao S."/>
            <person name="Thamsborg S."/>
            <person name="Xia J."/>
            <person name="Xu P."/>
            <person name="Wang S."/>
            <person name="Scheerlinck J.P."/>
            <person name="Hofmann A."/>
            <person name="Sternberg P.W."/>
            <person name="Wang J."/>
            <person name="Gasser R.B."/>
        </authorList>
    </citation>
    <scope>NUCLEOTIDE SEQUENCE [LARGE SCALE GENOMIC DNA]</scope>
    <source>
        <strain evidence="7">DCEP-RM93F</strain>
        <strain evidence="6">DCEP-RM93M</strain>
    </source>
</reference>
<name>A0A085LSL4_9BILA</name>
<feature type="domain" description="MULE transposase" evidence="5">
    <location>
        <begin position="212"/>
        <end position="285"/>
    </location>
</feature>
<keyword evidence="3" id="KW-0862">Zinc</keyword>
<dbReference type="GO" id="GO:0005634">
    <property type="term" value="C:nucleus"/>
    <property type="evidence" value="ECO:0007669"/>
    <property type="project" value="TreeGrafter"/>
</dbReference>